<organism evidence="2 3">
    <name type="scientific">Leifsonia aquatica</name>
    <name type="common">Corynebacterium aquaticum</name>
    <dbReference type="NCBI Taxonomy" id="144185"/>
    <lineage>
        <taxon>Bacteria</taxon>
        <taxon>Bacillati</taxon>
        <taxon>Actinomycetota</taxon>
        <taxon>Actinomycetes</taxon>
        <taxon>Micrococcales</taxon>
        <taxon>Microbacteriaceae</taxon>
        <taxon>Leifsonia</taxon>
    </lineage>
</organism>
<keyword evidence="3" id="KW-1185">Reference proteome</keyword>
<feature type="domain" description="Amidohydrolase 3" evidence="1">
    <location>
        <begin position="130"/>
        <end position="479"/>
    </location>
</feature>
<dbReference type="InterPro" id="IPR013108">
    <property type="entry name" value="Amidohydro_3"/>
</dbReference>
<reference evidence="2 3" key="1">
    <citation type="submission" date="2020-08" db="EMBL/GenBank/DDBJ databases">
        <title>Sequencing the genomes of 1000 actinobacteria strains.</title>
        <authorList>
            <person name="Klenk H.-P."/>
        </authorList>
    </citation>
    <scope>NUCLEOTIDE SEQUENCE [LARGE SCALE GENOMIC DNA]</scope>
    <source>
        <strain evidence="2 3">DSM 20146</strain>
    </source>
</reference>
<evidence type="ECO:0000313" key="3">
    <source>
        <dbReference type="Proteomes" id="UP000538196"/>
    </source>
</evidence>
<proteinExistence type="predicted"/>
<dbReference type="Gene3D" id="3.20.20.140">
    <property type="entry name" value="Metal-dependent hydrolases"/>
    <property type="match status" value="1"/>
</dbReference>
<dbReference type="AlphaFoldDB" id="A0A7W4UUA2"/>
<dbReference type="Proteomes" id="UP000538196">
    <property type="component" value="Unassembled WGS sequence"/>
</dbReference>
<dbReference type="GO" id="GO:0016810">
    <property type="term" value="F:hydrolase activity, acting on carbon-nitrogen (but not peptide) bonds"/>
    <property type="evidence" value="ECO:0007669"/>
    <property type="project" value="InterPro"/>
</dbReference>
<dbReference type="PANTHER" id="PTHR22642:SF2">
    <property type="entry name" value="PROTEIN LONG AFTER FAR-RED 3"/>
    <property type="match status" value="1"/>
</dbReference>
<dbReference type="SUPFAM" id="SSF51338">
    <property type="entry name" value="Composite domain of metallo-dependent hydrolases"/>
    <property type="match status" value="1"/>
</dbReference>
<dbReference type="PANTHER" id="PTHR22642">
    <property type="entry name" value="IMIDAZOLONEPROPIONASE"/>
    <property type="match status" value="1"/>
</dbReference>
<name>A0A7W4UUA2_LEIAQ</name>
<comment type="caution">
    <text evidence="2">The sequence shown here is derived from an EMBL/GenBank/DDBJ whole genome shotgun (WGS) entry which is preliminary data.</text>
</comment>
<accession>A0A7W4UUA2</accession>
<dbReference type="RefSeq" id="WP_338091994.1">
    <property type="nucleotide sequence ID" value="NZ_JACHVP010000001.1"/>
</dbReference>
<dbReference type="InterPro" id="IPR032466">
    <property type="entry name" value="Metal_Hydrolase"/>
</dbReference>
<protein>
    <recommendedName>
        <fullName evidence="1">Amidohydrolase 3 domain-containing protein</fullName>
    </recommendedName>
</protein>
<gene>
    <name evidence="2" type="ORF">FHX33_000478</name>
</gene>
<dbReference type="InterPro" id="IPR011059">
    <property type="entry name" value="Metal-dep_hydrolase_composite"/>
</dbReference>
<dbReference type="Pfam" id="PF07969">
    <property type="entry name" value="Amidohydro_3"/>
    <property type="match status" value="1"/>
</dbReference>
<dbReference type="EMBL" id="JACHVP010000001">
    <property type="protein sequence ID" value="MBB2965746.1"/>
    <property type="molecule type" value="Genomic_DNA"/>
</dbReference>
<evidence type="ECO:0000313" key="2">
    <source>
        <dbReference type="EMBL" id="MBB2965746.1"/>
    </source>
</evidence>
<dbReference type="SUPFAM" id="SSF51556">
    <property type="entry name" value="Metallo-dependent hydrolases"/>
    <property type="match status" value="1"/>
</dbReference>
<dbReference type="Gene3D" id="2.30.40.10">
    <property type="entry name" value="Urease, subunit C, domain 1"/>
    <property type="match status" value="1"/>
</dbReference>
<sequence length="487" mass="50680">MQPAATPDRSADLVLRGGVVHALDDAGTTGQAIAVRHGRVLRVGSDAEVAETIVRGTRVIDLDGRAVLPGINDSHLHAAWLGAMWPQTVFGPGGAPDAGALGAAAPEGTDPAAIEATGDPHDTSGAAPLLTTREERRSAILRAGELVASLGITSYTEPGLGPGEDDGATGCFGQDVFEAYAELEAERALTARVTVLGLFGVLDGPSSLRDVLAGLPELRRETARPSRLRVAGVKIFADGIPPMHQAWTHRRYPDGTQGGLLIDGADPDERAAALRRMIREANRLGLQVGVHATGDRTIDTVVEAVEEALAQTRTDLGHYIIHGDLVSPDALARMTRLGMGLNVQAGIAAHTASWVAAVLGDEVAASAWPIRAAWEAGVPVSLSSDAPILAPDWRQGIADADAWIGAPAPGEERDRMLALLRAYTTVPALQDGAAAWKGSLEPRKAADLCVLEADPLTLAPADLPSVGVDLTVVDGDVVFERVPVSSV</sequence>
<evidence type="ECO:0000259" key="1">
    <source>
        <dbReference type="Pfam" id="PF07969"/>
    </source>
</evidence>